<protein>
    <submittedName>
        <fullName evidence="5">CHAT domain-containing protein</fullName>
    </submittedName>
</protein>
<name>A0ABX1F8N2_9PROT</name>
<dbReference type="InterPro" id="IPR019734">
    <property type="entry name" value="TPR_rpt"/>
</dbReference>
<dbReference type="SMART" id="SM00028">
    <property type="entry name" value="TPR"/>
    <property type="match status" value="6"/>
</dbReference>
<dbReference type="EMBL" id="JAAVTX010000011">
    <property type="protein sequence ID" value="NKE48595.1"/>
    <property type="molecule type" value="Genomic_DNA"/>
</dbReference>
<sequence length="1074" mass="112353">MMVHRLLLALLLALCAGRPLLILPAAPAAAQVRGPGDQRPDQAIRQAEALAAGGNLLAGMRVLERWFAAGAPRADDWDLARLRLAAARLSGRMADQPRLRSHLDAAEALARRRPLAAEPLAAARILRDVALVWQRAGDLDRADRGFSAALPTLEAEAPAEAAVAANSRGLVRHAALRFAEAAADFARSVALLRYAAGLGPGEPDPQGEAMVEALVNLALLRLEMGDAAGARAFTRRAHDAAGSDARRQGAVALAVAQVMLQADLDTVGADALLDHLATTGYADDPLRGHARLAQAISLFERGRMSEAAEAASAAVEIYRATLGDRHPSFGQALHTLATALTELGQATEADAAFTAAARLWEETLGPESVAFNATRVEHGWLHLRQGNLDAAEAHARAALAAHARMPPPDARPEGLATVLLGLVAEDRAARVADAADAARLVEEAATLFRQGQALIEQARGPQSVDLAFSLLRLGRLLTRAGRHEEAAPPIDRAIALYEQLGATGTVRVAEAMTARAMLRAESGDARGGLRDAQDALMLLRTRVGGVEAEVRTGVVTHRAAVRELFLTQARLLIDLAPEDPQAREAAFAASQEALSSRAAQALRLTAARLAAEDQAPALADRLRALRAAEDALRKADAQVVAGAAQPLQLAGNAGLARLEARQQAAARLLDITAEIAALAPGFAEYLLPGTATLAEVQAILAPDEALLAPVAGEDALLLWVVTRQAARVLRQPIPRSEVEHLVARLREGVDLDAVGGEVAALPAIDLEAAKALHAVLIAPAEAAGLLPGPGGHLLFVPDGALDALPPQMLFDPMRGWLPRRYAVTIAPSVRAVVAADAAAKQPSRAPMAFLGIGNPLAQPAAAPAGMRGEGYALARRLERLAALKETDGEVRRIAGVHPPGSSEMLLGAEATARGFRAARPARFRTIGFSIHGLMAGSLGGLDEPALVLTPEGNGARMDGLLLASDVAAMELDAELVLLSACNTAAGDGLPGSERLSGLARAFLVAGARSLLVSHWPVISAVTVEVVTGFAEAATADPRARRAEALRAVMLRMMDDPKGELAHPLFWAPFVVVGR</sequence>
<evidence type="ECO:0000256" key="1">
    <source>
        <dbReference type="ARBA" id="ARBA00022737"/>
    </source>
</evidence>
<keyword evidence="6" id="KW-1185">Reference proteome</keyword>
<dbReference type="PANTHER" id="PTHR45641:SF19">
    <property type="entry name" value="NEPHROCYSTIN-3"/>
    <property type="match status" value="1"/>
</dbReference>
<evidence type="ECO:0000313" key="5">
    <source>
        <dbReference type="EMBL" id="NKE48595.1"/>
    </source>
</evidence>
<comment type="caution">
    <text evidence="5">The sequence shown here is derived from an EMBL/GenBank/DDBJ whole genome shotgun (WGS) entry which is preliminary data.</text>
</comment>
<keyword evidence="2" id="KW-0802">TPR repeat</keyword>
<dbReference type="RefSeq" id="WP_168055150.1">
    <property type="nucleotide sequence ID" value="NZ_JAATJR010000011.1"/>
</dbReference>
<dbReference type="PANTHER" id="PTHR45641">
    <property type="entry name" value="TETRATRICOPEPTIDE REPEAT PROTEIN (AFU_ORTHOLOGUE AFUA_6G03870)"/>
    <property type="match status" value="1"/>
</dbReference>
<feature type="signal peptide" evidence="3">
    <location>
        <begin position="1"/>
        <end position="30"/>
    </location>
</feature>
<evidence type="ECO:0000313" key="6">
    <source>
        <dbReference type="Proteomes" id="UP000765160"/>
    </source>
</evidence>
<evidence type="ECO:0000256" key="3">
    <source>
        <dbReference type="SAM" id="SignalP"/>
    </source>
</evidence>
<dbReference type="Pfam" id="PF12770">
    <property type="entry name" value="CHAT"/>
    <property type="match status" value="1"/>
</dbReference>
<dbReference type="InterPro" id="IPR011990">
    <property type="entry name" value="TPR-like_helical_dom_sf"/>
</dbReference>
<dbReference type="InterPro" id="IPR024983">
    <property type="entry name" value="CHAT_dom"/>
</dbReference>
<gene>
    <name evidence="5" type="ORF">HB662_27755</name>
</gene>
<organism evidence="5 6">
    <name type="scientific">Falsiroseomonas frigidaquae</name>
    <dbReference type="NCBI Taxonomy" id="487318"/>
    <lineage>
        <taxon>Bacteria</taxon>
        <taxon>Pseudomonadati</taxon>
        <taxon>Pseudomonadota</taxon>
        <taxon>Alphaproteobacteria</taxon>
        <taxon>Acetobacterales</taxon>
        <taxon>Roseomonadaceae</taxon>
        <taxon>Falsiroseomonas</taxon>
    </lineage>
</organism>
<feature type="domain" description="CHAT" evidence="4">
    <location>
        <begin position="767"/>
        <end position="1073"/>
    </location>
</feature>
<evidence type="ECO:0000259" key="4">
    <source>
        <dbReference type="Pfam" id="PF12770"/>
    </source>
</evidence>
<feature type="chain" id="PRO_5045932311" evidence="3">
    <location>
        <begin position="31"/>
        <end position="1074"/>
    </location>
</feature>
<keyword evidence="3" id="KW-0732">Signal</keyword>
<dbReference type="Pfam" id="PF13374">
    <property type="entry name" value="TPR_10"/>
    <property type="match status" value="2"/>
</dbReference>
<proteinExistence type="predicted"/>
<keyword evidence="1" id="KW-0677">Repeat</keyword>
<reference evidence="5 6" key="1">
    <citation type="submission" date="2020-03" db="EMBL/GenBank/DDBJ databases">
        <title>Roseomonas selenitidurans sp. nov. isolated from soil.</title>
        <authorList>
            <person name="Liu H."/>
        </authorList>
    </citation>
    <scope>NUCLEOTIDE SEQUENCE [LARGE SCALE GENOMIC DNA]</scope>
    <source>
        <strain evidence="5 6">JCM 15073</strain>
    </source>
</reference>
<evidence type="ECO:0000256" key="2">
    <source>
        <dbReference type="ARBA" id="ARBA00022803"/>
    </source>
</evidence>
<dbReference type="Gene3D" id="1.25.40.10">
    <property type="entry name" value="Tetratricopeptide repeat domain"/>
    <property type="match status" value="3"/>
</dbReference>
<dbReference type="Proteomes" id="UP000765160">
    <property type="component" value="Unassembled WGS sequence"/>
</dbReference>
<accession>A0ABX1F8N2</accession>
<dbReference type="SUPFAM" id="SSF48452">
    <property type="entry name" value="TPR-like"/>
    <property type="match status" value="3"/>
</dbReference>